<evidence type="ECO:0000313" key="7">
    <source>
        <dbReference type="Proteomes" id="UP000614200"/>
    </source>
</evidence>
<dbReference type="EMBL" id="JADKNH010000007">
    <property type="protein sequence ID" value="MBF4693874.1"/>
    <property type="molecule type" value="Genomic_DNA"/>
</dbReference>
<evidence type="ECO:0000256" key="1">
    <source>
        <dbReference type="ARBA" id="ARBA00003788"/>
    </source>
</evidence>
<evidence type="ECO:0000313" key="6">
    <source>
        <dbReference type="EMBL" id="MBF4693874.1"/>
    </source>
</evidence>
<keyword evidence="2 4" id="KW-0560">Oxidoreductase</keyword>
<accession>A0ABR9ZW67</accession>
<dbReference type="Gene3D" id="3.40.640.10">
    <property type="entry name" value="Type I PLP-dependent aspartate aminotransferase-like (Major domain)"/>
    <property type="match status" value="1"/>
</dbReference>
<feature type="domain" description="Glycine cleavage system P-protein N-terminal" evidence="5">
    <location>
        <begin position="4"/>
        <end position="442"/>
    </location>
</feature>
<dbReference type="InterPro" id="IPR020581">
    <property type="entry name" value="GDC_P"/>
</dbReference>
<dbReference type="CDD" id="cd00613">
    <property type="entry name" value="GDC-P"/>
    <property type="match status" value="1"/>
</dbReference>
<dbReference type="Pfam" id="PF02347">
    <property type="entry name" value="GDC-P"/>
    <property type="match status" value="1"/>
</dbReference>
<evidence type="ECO:0000256" key="4">
    <source>
        <dbReference type="HAMAP-Rule" id="MF_00712"/>
    </source>
</evidence>
<dbReference type="Gene3D" id="3.90.1150.10">
    <property type="entry name" value="Aspartate Aminotransferase, domain 1"/>
    <property type="match status" value="1"/>
</dbReference>
<comment type="caution">
    <text evidence="6">The sequence shown here is derived from an EMBL/GenBank/DDBJ whole genome shotgun (WGS) entry which is preliminary data.</text>
</comment>
<comment type="catalytic activity">
    <reaction evidence="3 4">
        <text>N(6)-[(R)-lipoyl]-L-lysyl-[glycine-cleavage complex H protein] + glycine + H(+) = N(6)-[(R)-S(8)-aminomethyldihydrolipoyl]-L-lysyl-[glycine-cleavage complex H protein] + CO2</text>
        <dbReference type="Rhea" id="RHEA:24304"/>
        <dbReference type="Rhea" id="RHEA-COMP:10494"/>
        <dbReference type="Rhea" id="RHEA-COMP:10495"/>
        <dbReference type="ChEBI" id="CHEBI:15378"/>
        <dbReference type="ChEBI" id="CHEBI:16526"/>
        <dbReference type="ChEBI" id="CHEBI:57305"/>
        <dbReference type="ChEBI" id="CHEBI:83099"/>
        <dbReference type="ChEBI" id="CHEBI:83143"/>
        <dbReference type="EC" id="1.4.4.2"/>
    </reaction>
</comment>
<dbReference type="NCBIfam" id="NF001696">
    <property type="entry name" value="PRK00451.1"/>
    <property type="match status" value="1"/>
</dbReference>
<protein>
    <recommendedName>
        <fullName evidence="4">Probable glycine dehydrogenase (decarboxylating) subunit 1</fullName>
        <ecNumber evidence="4">1.4.4.2</ecNumber>
    </recommendedName>
    <alternativeName>
        <fullName evidence="4">Glycine cleavage system P-protein subunit 1</fullName>
    </alternativeName>
    <alternativeName>
        <fullName evidence="4">Glycine decarboxylase subunit 1</fullName>
    </alternativeName>
    <alternativeName>
        <fullName evidence="4">Glycine dehydrogenase (aminomethyl-transferring) subunit 1</fullName>
    </alternativeName>
</protein>
<dbReference type="InterPro" id="IPR015424">
    <property type="entry name" value="PyrdxlP-dep_Trfase"/>
</dbReference>
<dbReference type="PANTHER" id="PTHR42806:SF1">
    <property type="entry name" value="GLYCINE DEHYDROGENASE (DECARBOXYLATING)"/>
    <property type="match status" value="1"/>
</dbReference>
<dbReference type="PIRSF" id="PIRSF006815">
    <property type="entry name" value="GcvPA"/>
    <property type="match status" value="1"/>
</dbReference>
<dbReference type="PANTHER" id="PTHR42806">
    <property type="entry name" value="GLYCINE CLEAVAGE SYSTEM P-PROTEIN"/>
    <property type="match status" value="1"/>
</dbReference>
<proteinExistence type="inferred from homology"/>
<dbReference type="InterPro" id="IPR015421">
    <property type="entry name" value="PyrdxlP-dep_Trfase_major"/>
</dbReference>
<comment type="function">
    <text evidence="1 4">The glycine cleavage system catalyzes the degradation of glycine. The P protein binds the alpha-amino group of glycine through its pyridoxal phosphate cofactor; CO(2) is released and the remaining methylamine moiety is then transferred to the lipoamide cofactor of the H protein.</text>
</comment>
<evidence type="ECO:0000256" key="2">
    <source>
        <dbReference type="ARBA" id="ARBA00023002"/>
    </source>
</evidence>
<dbReference type="GO" id="GO:0004375">
    <property type="term" value="F:glycine dehydrogenase (decarboxylating) activity"/>
    <property type="evidence" value="ECO:0007669"/>
    <property type="project" value="UniProtKB-EC"/>
</dbReference>
<dbReference type="InterPro" id="IPR049315">
    <property type="entry name" value="GDC-P_N"/>
</dbReference>
<dbReference type="HAMAP" id="MF_00712">
    <property type="entry name" value="GcvPA"/>
    <property type="match status" value="1"/>
</dbReference>
<dbReference type="SUPFAM" id="SSF53383">
    <property type="entry name" value="PLP-dependent transferases"/>
    <property type="match status" value="1"/>
</dbReference>
<sequence>MFPYIPNTEQDEAKMLEVLGIDSVDRLFDDIPEQVKLKRRLNLCAPLSEAEVSKHIRGLAEKNTSTNELICFLGAGAYDHAIPSVIHHLVSRSEFNTAYTPYQPEISQGTLQAIFEYQTMIANVTGMEVSNASMYDGASATAEAAMLAVANQKGNTILISETVHPEVREVVKTYMRFNDINVIEIPAVSGVTDIENLKRVISKETVGVIVQSPNFFGIIEDYTEAVAVTHENKALFIMNVDPIAMSILKTPGEYGADLAVGEGQVLGNGLNYGGPYLGFMAASTKQMRKLPGRIVGQTMDLDGKRAFTLTLQAREQHIRREKATSNICSNQALNALCATIYLSALGKEGLKEVATQCVKKSHYAQKKLIGTGKFRAVYEAPFFKEFVLETDMAIDKLNEKLAEKGFLGGFDLGKAYPSDQNRVLFCVTEKRTKEEIDALVEAMEAIKW</sequence>
<keyword evidence="7" id="KW-1185">Reference proteome</keyword>
<dbReference type="InterPro" id="IPR015422">
    <property type="entry name" value="PyrdxlP-dep_Trfase_small"/>
</dbReference>
<name>A0ABR9ZW67_9FIRM</name>
<comment type="subunit">
    <text evidence="4">The glycine cleavage system is composed of four proteins: P, T, L and H. In this organism, the P 'protein' is a heterodimer of two subunits.</text>
</comment>
<dbReference type="RefSeq" id="WP_194702115.1">
    <property type="nucleotide sequence ID" value="NZ_JADKNH010000007.1"/>
</dbReference>
<dbReference type="InterPro" id="IPR023010">
    <property type="entry name" value="GcvPA"/>
</dbReference>
<reference evidence="6 7" key="1">
    <citation type="submission" date="2020-11" db="EMBL/GenBank/DDBJ databases">
        <title>Fusibacter basophilias sp. nov.</title>
        <authorList>
            <person name="Qiu D."/>
        </authorList>
    </citation>
    <scope>NUCLEOTIDE SEQUENCE [LARGE SCALE GENOMIC DNA]</scope>
    <source>
        <strain evidence="6 7">Q10-2</strain>
    </source>
</reference>
<gene>
    <name evidence="4 6" type="primary">gcvPA</name>
    <name evidence="6" type="ORF">ISU02_12205</name>
</gene>
<comment type="similarity">
    <text evidence="4">Belongs to the GcvP family. N-terminal subunit subfamily.</text>
</comment>
<evidence type="ECO:0000259" key="5">
    <source>
        <dbReference type="Pfam" id="PF02347"/>
    </source>
</evidence>
<organism evidence="6 7">
    <name type="scientific">Fusibacter ferrireducens</name>
    <dbReference type="NCBI Taxonomy" id="2785058"/>
    <lineage>
        <taxon>Bacteria</taxon>
        <taxon>Bacillati</taxon>
        <taxon>Bacillota</taxon>
        <taxon>Clostridia</taxon>
        <taxon>Eubacteriales</taxon>
        <taxon>Eubacteriales Family XII. Incertae Sedis</taxon>
        <taxon>Fusibacter</taxon>
    </lineage>
</organism>
<dbReference type="Proteomes" id="UP000614200">
    <property type="component" value="Unassembled WGS sequence"/>
</dbReference>
<evidence type="ECO:0000256" key="3">
    <source>
        <dbReference type="ARBA" id="ARBA00049026"/>
    </source>
</evidence>
<dbReference type="EC" id="1.4.4.2" evidence="4"/>